<keyword evidence="2" id="KW-0812">Transmembrane</keyword>
<feature type="signal peptide" evidence="3">
    <location>
        <begin position="1"/>
        <end position="18"/>
    </location>
</feature>
<reference evidence="4" key="1">
    <citation type="submission" date="2020-08" db="EMBL/GenBank/DDBJ databases">
        <title>Multicomponent nature underlies the extraordinary mechanical properties of spider dragline silk.</title>
        <authorList>
            <person name="Kono N."/>
            <person name="Nakamura H."/>
            <person name="Mori M."/>
            <person name="Yoshida Y."/>
            <person name="Ohtoshi R."/>
            <person name="Malay A.D."/>
            <person name="Moran D.A.P."/>
            <person name="Tomita M."/>
            <person name="Numata K."/>
            <person name="Arakawa K."/>
        </authorList>
    </citation>
    <scope>NUCLEOTIDE SEQUENCE</scope>
</reference>
<feature type="compositionally biased region" description="Basic and acidic residues" evidence="1">
    <location>
        <begin position="47"/>
        <end position="60"/>
    </location>
</feature>
<evidence type="ECO:0000256" key="2">
    <source>
        <dbReference type="SAM" id="Phobius"/>
    </source>
</evidence>
<sequence length="476" mass="54303">MRLASSVSVVLLLRTLHCDGIVSHALENLKKLSTDVGQSTSNSISESSERKSNNIGDKKIVPKQPENEMAPNFVSNEFHGFFSSDQGLSFKYDNSSTESTGQDFIKESPPSSHPRRDFYNYFASRNFHLQPEDKLPLTVNHISQKPLKAHYATAAQAYPEPYDRLPSLQQLKFTDYERDRRSDVKNDDETTTFSRRNDTNSIWNLLDPSNIRGSKNVTLDENRTQNNDLKRFQHFLNDVNTIHKSFKQEETDVDKIESNRVHNNKSTRSARFFNVHRSDEGSMWNWMDQSNSHDDEITPFDVMSMMVDRMDHPSRDIEMTSLWKSQVPAMIAAGLIPLSVMLFAVLPIVIKNQYPLKASKPQVTTTVTNSKTMNNSTEFLAPILDAMETITPRNENSNCVFRTFCEIMKRDQDTWPLQGTIKQMTSFLDDSLQDSFGLRVLINALKDGRCEDVACSESEATSSKLFLHSKLTENGK</sequence>
<dbReference type="OrthoDB" id="6423341at2759"/>
<dbReference type="Proteomes" id="UP000887013">
    <property type="component" value="Unassembled WGS sequence"/>
</dbReference>
<dbReference type="AlphaFoldDB" id="A0A8X6IDH1"/>
<organism evidence="4 5">
    <name type="scientific">Nephila pilipes</name>
    <name type="common">Giant wood spider</name>
    <name type="synonym">Nephila maculata</name>
    <dbReference type="NCBI Taxonomy" id="299642"/>
    <lineage>
        <taxon>Eukaryota</taxon>
        <taxon>Metazoa</taxon>
        <taxon>Ecdysozoa</taxon>
        <taxon>Arthropoda</taxon>
        <taxon>Chelicerata</taxon>
        <taxon>Arachnida</taxon>
        <taxon>Araneae</taxon>
        <taxon>Araneomorphae</taxon>
        <taxon>Entelegynae</taxon>
        <taxon>Araneoidea</taxon>
        <taxon>Nephilidae</taxon>
        <taxon>Nephila</taxon>
    </lineage>
</organism>
<feature type="transmembrane region" description="Helical" evidence="2">
    <location>
        <begin position="329"/>
        <end position="350"/>
    </location>
</feature>
<comment type="caution">
    <text evidence="4">The sequence shown here is derived from an EMBL/GenBank/DDBJ whole genome shotgun (WGS) entry which is preliminary data.</text>
</comment>
<feature type="region of interest" description="Disordered" evidence="1">
    <location>
        <begin position="35"/>
        <end position="67"/>
    </location>
</feature>
<keyword evidence="5" id="KW-1185">Reference proteome</keyword>
<evidence type="ECO:0000256" key="3">
    <source>
        <dbReference type="SAM" id="SignalP"/>
    </source>
</evidence>
<protein>
    <submittedName>
        <fullName evidence="4">Uncharacterized protein</fullName>
    </submittedName>
</protein>
<keyword evidence="2" id="KW-1133">Transmembrane helix</keyword>
<keyword evidence="2" id="KW-0472">Membrane</keyword>
<evidence type="ECO:0000313" key="4">
    <source>
        <dbReference type="EMBL" id="GFS41606.1"/>
    </source>
</evidence>
<evidence type="ECO:0000256" key="1">
    <source>
        <dbReference type="SAM" id="MobiDB-lite"/>
    </source>
</evidence>
<gene>
    <name evidence="4" type="primary">AVEN_275334_1</name>
    <name evidence="4" type="ORF">NPIL_455511</name>
</gene>
<evidence type="ECO:0000313" key="5">
    <source>
        <dbReference type="Proteomes" id="UP000887013"/>
    </source>
</evidence>
<accession>A0A8X6IDH1</accession>
<proteinExistence type="predicted"/>
<name>A0A8X6IDH1_NEPPI</name>
<dbReference type="EMBL" id="BMAW01089816">
    <property type="protein sequence ID" value="GFS41606.1"/>
    <property type="molecule type" value="Genomic_DNA"/>
</dbReference>
<feature type="chain" id="PRO_5036480354" evidence="3">
    <location>
        <begin position="19"/>
        <end position="476"/>
    </location>
</feature>
<keyword evidence="3" id="KW-0732">Signal</keyword>